<gene>
    <name evidence="2" type="ORF">PCAMFM013_S009g000443</name>
</gene>
<protein>
    <submittedName>
        <fullName evidence="2">Str. FM013</fullName>
    </submittedName>
</protein>
<organism evidence="2 3">
    <name type="scientific">Penicillium camemberti (strain FM 013)</name>
    <dbReference type="NCBI Taxonomy" id="1429867"/>
    <lineage>
        <taxon>Eukaryota</taxon>
        <taxon>Fungi</taxon>
        <taxon>Dikarya</taxon>
        <taxon>Ascomycota</taxon>
        <taxon>Pezizomycotina</taxon>
        <taxon>Eurotiomycetes</taxon>
        <taxon>Eurotiomycetidae</taxon>
        <taxon>Eurotiales</taxon>
        <taxon>Aspergillaceae</taxon>
        <taxon>Penicillium</taxon>
    </lineage>
</organism>
<dbReference type="AlphaFoldDB" id="A0A0G4PB03"/>
<evidence type="ECO:0000313" key="2">
    <source>
        <dbReference type="EMBL" id="CRL23503.1"/>
    </source>
</evidence>
<accession>A0A0G4PB03</accession>
<feature type="region of interest" description="Disordered" evidence="1">
    <location>
        <begin position="100"/>
        <end position="127"/>
    </location>
</feature>
<dbReference type="Proteomes" id="UP000053732">
    <property type="component" value="Unassembled WGS sequence"/>
</dbReference>
<proteinExistence type="predicted"/>
<evidence type="ECO:0000313" key="3">
    <source>
        <dbReference type="Proteomes" id="UP000053732"/>
    </source>
</evidence>
<reference evidence="2 3" key="1">
    <citation type="journal article" date="2014" name="Nat. Commun.">
        <title>Multiple recent horizontal transfers of a large genomic region in cheese making fungi.</title>
        <authorList>
            <person name="Cheeseman K."/>
            <person name="Ropars J."/>
            <person name="Renault P."/>
            <person name="Dupont J."/>
            <person name="Gouzy J."/>
            <person name="Branca A."/>
            <person name="Abraham A.L."/>
            <person name="Ceppi M."/>
            <person name="Conseiller E."/>
            <person name="Debuchy R."/>
            <person name="Malagnac F."/>
            <person name="Goarin A."/>
            <person name="Silar P."/>
            <person name="Lacoste S."/>
            <person name="Sallet E."/>
            <person name="Bensimon A."/>
            <person name="Giraud T."/>
            <person name="Brygoo Y."/>
        </authorList>
    </citation>
    <scope>NUCLEOTIDE SEQUENCE [LARGE SCALE GENOMIC DNA]</scope>
    <source>
        <strain evidence="3">FM 013</strain>
    </source>
</reference>
<evidence type="ECO:0000256" key="1">
    <source>
        <dbReference type="SAM" id="MobiDB-lite"/>
    </source>
</evidence>
<dbReference type="EMBL" id="HG793142">
    <property type="protein sequence ID" value="CRL23503.1"/>
    <property type="molecule type" value="Genomic_DNA"/>
</dbReference>
<keyword evidence="3" id="KW-1185">Reference proteome</keyword>
<sequence>MPRKSQNSTPWREKRRRQAEGITNARRLSKTNRERFRRQKKAAFRGANRLFVDGLDTGRDRRIYVLIMEKMKSGPRYTTYDSHPKGEWIPAAEEVAKNWPRTDTWDPSDFGDSPKANDHGTKAKTPQMISGQKTFRRTLIIPRPPFLHL</sequence>
<name>A0A0G4PB03_PENC3</name>
<feature type="region of interest" description="Disordered" evidence="1">
    <location>
        <begin position="1"/>
        <end position="34"/>
    </location>
</feature>
<feature type="compositionally biased region" description="Polar residues" evidence="1">
    <location>
        <begin position="1"/>
        <end position="10"/>
    </location>
</feature>